<dbReference type="OrthoDB" id="9790048at2"/>
<keyword evidence="5" id="KW-1185">Reference proteome</keyword>
<evidence type="ECO:0000256" key="1">
    <source>
        <dbReference type="ARBA" id="ARBA00022729"/>
    </source>
</evidence>
<feature type="chain" id="PRO_5021872954" evidence="2">
    <location>
        <begin position="26"/>
        <end position="344"/>
    </location>
</feature>
<feature type="domain" description="PBP" evidence="3">
    <location>
        <begin position="59"/>
        <end position="312"/>
    </location>
</feature>
<dbReference type="Pfam" id="PF12849">
    <property type="entry name" value="PBP_like_2"/>
    <property type="match status" value="1"/>
</dbReference>
<feature type="signal peptide" evidence="2">
    <location>
        <begin position="1"/>
        <end position="25"/>
    </location>
</feature>
<evidence type="ECO:0000313" key="4">
    <source>
        <dbReference type="EMBL" id="QDT71407.1"/>
    </source>
</evidence>
<keyword evidence="1 2" id="KW-0732">Signal</keyword>
<organism evidence="4 5">
    <name type="scientific">Lacipirellula limnantheis</name>
    <dbReference type="NCBI Taxonomy" id="2528024"/>
    <lineage>
        <taxon>Bacteria</taxon>
        <taxon>Pseudomonadati</taxon>
        <taxon>Planctomycetota</taxon>
        <taxon>Planctomycetia</taxon>
        <taxon>Pirellulales</taxon>
        <taxon>Lacipirellulaceae</taxon>
        <taxon>Lacipirellula</taxon>
    </lineage>
</organism>
<dbReference type="EMBL" id="CP036339">
    <property type="protein sequence ID" value="QDT71407.1"/>
    <property type="molecule type" value="Genomic_DNA"/>
</dbReference>
<dbReference type="Gene3D" id="3.40.190.10">
    <property type="entry name" value="Periplasmic binding protein-like II"/>
    <property type="match status" value="2"/>
</dbReference>
<accession>A0A517TSQ3</accession>
<protein>
    <submittedName>
        <fullName evidence="4">Phosphate-binding protein PstS</fullName>
    </submittedName>
</protein>
<gene>
    <name evidence="4" type="primary">pstS_1</name>
    <name evidence="4" type="ORF">I41_05640</name>
</gene>
<proteinExistence type="predicted"/>
<sequence length="344" mass="36241" precursor="true">MEVRTRLSRRCAALALSLITTLLCAAPLRAVDPQLASAVAAIPAQEDNLLGGLPPYLPKAPISGKLSVAGSSAMNQLAHLWADGLRHVHPDAKLDVVMFESGQVLPKLGAGAMEIGLMSRPLTEKELKDGGVVAIATAKDVLGVVVNPQNPLEQLTMEQGIKILQNPDAPENPGAKTWGDVGVAGPLAKSPINIYGRSTGTGAWGYLVNRFLGDGATSRGGKDCNGYAQICEAVTKDPAGVGYLSLSLAPATQGKVLPLVLNTGEVVPAPKMGEAVDPRYPLVRQLFVVLKWEQGKPMPAMTEELLRYVLSRSGQEDAVKAGLLPLRRDEVLASRDALGWTGAQ</sequence>
<dbReference type="InterPro" id="IPR024370">
    <property type="entry name" value="PBP_domain"/>
</dbReference>
<name>A0A517TSQ3_9BACT</name>
<dbReference type="PANTHER" id="PTHR30570">
    <property type="entry name" value="PERIPLASMIC PHOSPHATE BINDING COMPONENT OF PHOSPHATE ABC TRANSPORTER"/>
    <property type="match status" value="1"/>
</dbReference>
<dbReference type="Proteomes" id="UP000317909">
    <property type="component" value="Chromosome"/>
</dbReference>
<evidence type="ECO:0000259" key="3">
    <source>
        <dbReference type="Pfam" id="PF12849"/>
    </source>
</evidence>
<dbReference type="PANTHER" id="PTHR30570:SF6">
    <property type="entry name" value="PHOSPHATE-BINDING PROTEIN PSTS"/>
    <property type="match status" value="1"/>
</dbReference>
<evidence type="ECO:0000313" key="5">
    <source>
        <dbReference type="Proteomes" id="UP000317909"/>
    </source>
</evidence>
<dbReference type="KEGG" id="llh:I41_05640"/>
<evidence type="ECO:0000256" key="2">
    <source>
        <dbReference type="SAM" id="SignalP"/>
    </source>
</evidence>
<dbReference type="RefSeq" id="WP_145430647.1">
    <property type="nucleotide sequence ID" value="NZ_CP036339.1"/>
</dbReference>
<reference evidence="4 5" key="1">
    <citation type="submission" date="2019-02" db="EMBL/GenBank/DDBJ databases">
        <title>Deep-cultivation of Planctomycetes and their phenomic and genomic characterization uncovers novel biology.</title>
        <authorList>
            <person name="Wiegand S."/>
            <person name="Jogler M."/>
            <person name="Boedeker C."/>
            <person name="Pinto D."/>
            <person name="Vollmers J."/>
            <person name="Rivas-Marin E."/>
            <person name="Kohn T."/>
            <person name="Peeters S.H."/>
            <person name="Heuer A."/>
            <person name="Rast P."/>
            <person name="Oberbeckmann S."/>
            <person name="Bunk B."/>
            <person name="Jeske O."/>
            <person name="Meyerdierks A."/>
            <person name="Storesund J.E."/>
            <person name="Kallscheuer N."/>
            <person name="Luecker S."/>
            <person name="Lage O.M."/>
            <person name="Pohl T."/>
            <person name="Merkel B.J."/>
            <person name="Hornburger P."/>
            <person name="Mueller R.-W."/>
            <person name="Bruemmer F."/>
            <person name="Labrenz M."/>
            <person name="Spormann A.M."/>
            <person name="Op den Camp H."/>
            <person name="Overmann J."/>
            <person name="Amann R."/>
            <person name="Jetten M.S.M."/>
            <person name="Mascher T."/>
            <person name="Medema M.H."/>
            <person name="Devos D.P."/>
            <person name="Kaster A.-K."/>
            <person name="Ovreas L."/>
            <person name="Rohde M."/>
            <person name="Galperin M.Y."/>
            <person name="Jogler C."/>
        </authorList>
    </citation>
    <scope>NUCLEOTIDE SEQUENCE [LARGE SCALE GENOMIC DNA]</scope>
    <source>
        <strain evidence="4 5">I41</strain>
    </source>
</reference>
<dbReference type="SUPFAM" id="SSF53850">
    <property type="entry name" value="Periplasmic binding protein-like II"/>
    <property type="match status" value="1"/>
</dbReference>
<dbReference type="InterPro" id="IPR050811">
    <property type="entry name" value="Phosphate_ABC_transporter"/>
</dbReference>
<dbReference type="AlphaFoldDB" id="A0A517TSQ3"/>